<reference evidence="2 3" key="1">
    <citation type="journal article" date="2006" name="Nature">
        <title>Global trends of whole-genome duplications revealed by the ciliate Paramecium tetraurelia.</title>
        <authorList>
            <consortium name="Genoscope"/>
            <person name="Aury J.-M."/>
            <person name="Jaillon O."/>
            <person name="Duret L."/>
            <person name="Noel B."/>
            <person name="Jubin C."/>
            <person name="Porcel B.M."/>
            <person name="Segurens B."/>
            <person name="Daubin V."/>
            <person name="Anthouard V."/>
            <person name="Aiach N."/>
            <person name="Arnaiz O."/>
            <person name="Billaut A."/>
            <person name="Beisson J."/>
            <person name="Blanc I."/>
            <person name="Bouhouche K."/>
            <person name="Camara F."/>
            <person name="Duharcourt S."/>
            <person name="Guigo R."/>
            <person name="Gogendeau D."/>
            <person name="Katinka M."/>
            <person name="Keller A.-M."/>
            <person name="Kissmehl R."/>
            <person name="Klotz C."/>
            <person name="Koll F."/>
            <person name="Le Moue A."/>
            <person name="Lepere C."/>
            <person name="Malinsky S."/>
            <person name="Nowacki M."/>
            <person name="Nowak J.K."/>
            <person name="Plattner H."/>
            <person name="Poulain J."/>
            <person name="Ruiz F."/>
            <person name="Serrano V."/>
            <person name="Zagulski M."/>
            <person name="Dessen P."/>
            <person name="Betermier M."/>
            <person name="Weissenbach J."/>
            <person name="Scarpelli C."/>
            <person name="Schachter V."/>
            <person name="Sperling L."/>
            <person name="Meyer E."/>
            <person name="Cohen J."/>
            <person name="Wincker P."/>
        </authorList>
    </citation>
    <scope>NUCLEOTIDE SEQUENCE [LARGE SCALE GENOMIC DNA]</scope>
    <source>
        <strain evidence="2 3">Stock d4-2</strain>
    </source>
</reference>
<protein>
    <submittedName>
        <fullName evidence="2">Uncharacterized protein</fullName>
    </submittedName>
</protein>
<dbReference type="HOGENOM" id="CLU_1900252_0_0_1"/>
<keyword evidence="1" id="KW-0732">Signal</keyword>
<sequence length="134" mass="15262">MKSGLIILLALIPIVAAFDEGCAYQQCPQEYSACMQEVFGCASQEQDCKSECGETEPCFQQCVYKVGNKKLINLYGCWQVFCQSTTINIPKEDCKIEQCIQYFESECFSTKNMKSIPCMIEFSQRHPECECLNQ</sequence>
<feature type="chain" id="PRO_5002622684" evidence="1">
    <location>
        <begin position="18"/>
        <end position="134"/>
    </location>
</feature>
<keyword evidence="3" id="KW-1185">Reference proteome</keyword>
<dbReference type="GeneID" id="5014955"/>
<gene>
    <name evidence="2" type="ORF">GSPATT00031999001</name>
</gene>
<dbReference type="AlphaFoldDB" id="A0BTA0"/>
<proteinExistence type="predicted"/>
<dbReference type="KEGG" id="ptm:GSPATT00031999001"/>
<dbReference type="Proteomes" id="UP000000600">
    <property type="component" value="Unassembled WGS sequence"/>
</dbReference>
<evidence type="ECO:0000313" key="3">
    <source>
        <dbReference type="Proteomes" id="UP000000600"/>
    </source>
</evidence>
<dbReference type="RefSeq" id="XP_001429165.1">
    <property type="nucleotide sequence ID" value="XM_001429128.1"/>
</dbReference>
<accession>A0BTA0</accession>
<name>A0BTA0_PARTE</name>
<evidence type="ECO:0000313" key="2">
    <source>
        <dbReference type="EMBL" id="CAK61767.1"/>
    </source>
</evidence>
<organism evidence="2 3">
    <name type="scientific">Paramecium tetraurelia</name>
    <dbReference type="NCBI Taxonomy" id="5888"/>
    <lineage>
        <taxon>Eukaryota</taxon>
        <taxon>Sar</taxon>
        <taxon>Alveolata</taxon>
        <taxon>Ciliophora</taxon>
        <taxon>Intramacronucleata</taxon>
        <taxon>Oligohymenophorea</taxon>
        <taxon>Peniculida</taxon>
        <taxon>Parameciidae</taxon>
        <taxon>Paramecium</taxon>
    </lineage>
</organism>
<dbReference type="InParanoid" id="A0BTA0"/>
<dbReference type="OrthoDB" id="299373at2759"/>
<dbReference type="EMBL" id="CT868016">
    <property type="protein sequence ID" value="CAK61767.1"/>
    <property type="molecule type" value="Genomic_DNA"/>
</dbReference>
<evidence type="ECO:0000256" key="1">
    <source>
        <dbReference type="SAM" id="SignalP"/>
    </source>
</evidence>
<feature type="signal peptide" evidence="1">
    <location>
        <begin position="1"/>
        <end position="17"/>
    </location>
</feature>
<dbReference type="OMA" id="TEPCFQQ"/>